<dbReference type="GO" id="GO:0019888">
    <property type="term" value="F:protein phosphatase regulator activity"/>
    <property type="evidence" value="ECO:0007669"/>
    <property type="project" value="InterPro"/>
</dbReference>
<dbReference type="GO" id="GO:0005634">
    <property type="term" value="C:nucleus"/>
    <property type="evidence" value="ECO:0007669"/>
    <property type="project" value="TreeGrafter"/>
</dbReference>
<gene>
    <name evidence="3" type="ORF">LIER_15045</name>
</gene>
<dbReference type="PANTHER" id="PTHR16487:SF0">
    <property type="entry name" value="PROTEIN PHOSPHATASE 4 REGULATORY SUBUNIT 2-RELATED"/>
    <property type="match status" value="1"/>
</dbReference>
<feature type="region of interest" description="Disordered" evidence="2">
    <location>
        <begin position="24"/>
        <end position="84"/>
    </location>
</feature>
<dbReference type="GO" id="GO:0030289">
    <property type="term" value="C:protein phosphatase 4 complex"/>
    <property type="evidence" value="ECO:0007669"/>
    <property type="project" value="InterPro"/>
</dbReference>
<evidence type="ECO:0000313" key="3">
    <source>
        <dbReference type="EMBL" id="GAA0157880.1"/>
    </source>
</evidence>
<keyword evidence="4" id="KW-1185">Reference proteome</keyword>
<dbReference type="EMBL" id="BAABME010003205">
    <property type="protein sequence ID" value="GAA0157880.1"/>
    <property type="molecule type" value="Genomic_DNA"/>
</dbReference>
<name>A0AAV3Q5F9_LITER</name>
<organism evidence="3 4">
    <name type="scientific">Lithospermum erythrorhizon</name>
    <name type="common">Purple gromwell</name>
    <name type="synonym">Lithospermum officinale var. erythrorhizon</name>
    <dbReference type="NCBI Taxonomy" id="34254"/>
    <lineage>
        <taxon>Eukaryota</taxon>
        <taxon>Viridiplantae</taxon>
        <taxon>Streptophyta</taxon>
        <taxon>Embryophyta</taxon>
        <taxon>Tracheophyta</taxon>
        <taxon>Spermatophyta</taxon>
        <taxon>Magnoliopsida</taxon>
        <taxon>eudicotyledons</taxon>
        <taxon>Gunneridae</taxon>
        <taxon>Pentapetalae</taxon>
        <taxon>asterids</taxon>
        <taxon>lamiids</taxon>
        <taxon>Boraginales</taxon>
        <taxon>Boraginaceae</taxon>
        <taxon>Boraginoideae</taxon>
        <taxon>Lithospermeae</taxon>
        <taxon>Lithospermum</taxon>
    </lineage>
</organism>
<dbReference type="GO" id="GO:0005737">
    <property type="term" value="C:cytoplasm"/>
    <property type="evidence" value="ECO:0007669"/>
    <property type="project" value="TreeGrafter"/>
</dbReference>
<reference evidence="3 4" key="1">
    <citation type="submission" date="2024-01" db="EMBL/GenBank/DDBJ databases">
        <title>The complete chloroplast genome sequence of Lithospermum erythrorhizon: insights into the phylogenetic relationship among Boraginaceae species and the maternal lineages of purple gromwells.</title>
        <authorList>
            <person name="Okada T."/>
            <person name="Watanabe K."/>
        </authorList>
    </citation>
    <scope>NUCLEOTIDE SEQUENCE [LARGE SCALE GENOMIC DNA]</scope>
</reference>
<dbReference type="PANTHER" id="PTHR16487">
    <property type="entry name" value="PPP4R2-RELATED PROTEIN"/>
    <property type="match status" value="1"/>
</dbReference>
<evidence type="ECO:0000313" key="4">
    <source>
        <dbReference type="Proteomes" id="UP001454036"/>
    </source>
</evidence>
<feature type="compositionally biased region" description="Low complexity" evidence="2">
    <location>
        <begin position="53"/>
        <end position="64"/>
    </location>
</feature>
<proteinExistence type="inferred from homology"/>
<feature type="compositionally biased region" description="Polar residues" evidence="2">
    <location>
        <begin position="42"/>
        <end position="52"/>
    </location>
</feature>
<dbReference type="InterPro" id="IPR015267">
    <property type="entry name" value="PPP4R2"/>
</dbReference>
<feature type="compositionally biased region" description="Basic and acidic residues" evidence="2">
    <location>
        <begin position="24"/>
        <end position="36"/>
    </location>
</feature>
<evidence type="ECO:0000256" key="2">
    <source>
        <dbReference type="SAM" id="MobiDB-lite"/>
    </source>
</evidence>
<sequence>MEPAQSESSEKEAVALMEPDAIETLKDSGTPDKAEAVMKSAASESLVNSEQLESSSVVENAVVENNDDTVTDVNNGGTEQEHEFKEADVHDTLEVIAATGKFWHEWDILKRMLSCHLKKVLSEYPEAKTTIEQQTTSLGETIPVLLKRLDYALDNFIEGPPFTLQRLCEVII</sequence>
<comment type="caution">
    <text evidence="3">The sequence shown here is derived from an EMBL/GenBank/DDBJ whole genome shotgun (WGS) entry which is preliminary data.</text>
</comment>
<dbReference type="Proteomes" id="UP001454036">
    <property type="component" value="Unassembled WGS sequence"/>
</dbReference>
<evidence type="ECO:0000256" key="1">
    <source>
        <dbReference type="ARBA" id="ARBA00009207"/>
    </source>
</evidence>
<comment type="similarity">
    <text evidence="1">Belongs to the PPP4R2 family.</text>
</comment>
<accession>A0AAV3Q5F9</accession>
<dbReference type="AlphaFoldDB" id="A0AAV3Q5F9"/>
<protein>
    <submittedName>
        <fullName evidence="3">Uncharacterized protein</fullName>
    </submittedName>
</protein>